<evidence type="ECO:0000256" key="15">
    <source>
        <dbReference type="SAM" id="Phobius"/>
    </source>
</evidence>
<feature type="topological domain" description="Cytoplasmic" evidence="14">
    <location>
        <begin position="1"/>
        <end position="9"/>
    </location>
</feature>
<evidence type="ECO:0000256" key="12">
    <source>
        <dbReference type="ARBA" id="ARBA00023186"/>
    </source>
</evidence>
<dbReference type="InterPro" id="IPR022920">
    <property type="entry name" value="Disulphide_bond_form_DsbB"/>
</dbReference>
<keyword evidence="6 14" id="KW-0812">Transmembrane</keyword>
<keyword evidence="10 14" id="KW-0472">Membrane</keyword>
<evidence type="ECO:0000256" key="11">
    <source>
        <dbReference type="ARBA" id="ARBA00023157"/>
    </source>
</evidence>
<evidence type="ECO:0000256" key="8">
    <source>
        <dbReference type="ARBA" id="ARBA00022989"/>
    </source>
</evidence>
<dbReference type="eggNOG" id="COG1495">
    <property type="taxonomic scope" value="Bacteria"/>
</dbReference>
<keyword evidence="17" id="KW-1185">Reference proteome</keyword>
<proteinExistence type="inferred from homology"/>
<reference evidence="16 17" key="1">
    <citation type="submission" date="2014-06" db="EMBL/GenBank/DDBJ databases">
        <authorList>
            <person name="Urmite Genomes Urmite Genomes"/>
        </authorList>
    </citation>
    <scope>NUCLEOTIDE SEQUENCE [LARGE SCALE GENOMIC DNA]</scope>
</reference>
<dbReference type="InterPro" id="IPR023380">
    <property type="entry name" value="DsbB-like_sf"/>
</dbReference>
<keyword evidence="7 14" id="KW-0249">Electron transport</keyword>
<evidence type="ECO:0000256" key="10">
    <source>
        <dbReference type="ARBA" id="ARBA00023136"/>
    </source>
</evidence>
<evidence type="ECO:0000256" key="4">
    <source>
        <dbReference type="ARBA" id="ARBA00022475"/>
    </source>
</evidence>
<feature type="topological domain" description="Periplasmic" evidence="14">
    <location>
        <begin position="27"/>
        <end position="44"/>
    </location>
</feature>
<feature type="disulfide bond" description="Redox-active" evidence="14">
    <location>
        <begin position="36"/>
        <end position="39"/>
    </location>
</feature>
<keyword evidence="12 14" id="KW-0143">Chaperone</keyword>
<dbReference type="AlphaFoldDB" id="A0A078L1P8"/>
<dbReference type="OrthoDB" id="3711263at2"/>
<evidence type="ECO:0000256" key="14">
    <source>
        <dbReference type="HAMAP-Rule" id="MF_00286"/>
    </source>
</evidence>
<dbReference type="GO" id="GO:0006457">
    <property type="term" value="P:protein folding"/>
    <property type="evidence" value="ECO:0007669"/>
    <property type="project" value="InterPro"/>
</dbReference>
<dbReference type="Pfam" id="PF02600">
    <property type="entry name" value="DsbB"/>
    <property type="match status" value="1"/>
</dbReference>
<comment type="similarity">
    <text evidence="2 14">Belongs to the DsbB family.</text>
</comment>
<comment type="function">
    <text evidence="14">Required for disulfide bond formation in some periplasmic proteins. Acts by oxidizing the DsbA protein.</text>
</comment>
<feature type="transmembrane region" description="Helical" evidence="15">
    <location>
        <begin position="139"/>
        <end position="161"/>
    </location>
</feature>
<keyword evidence="11 14" id="KW-1015">Disulfide bond</keyword>
<dbReference type="GO" id="GO:0005886">
    <property type="term" value="C:plasma membrane"/>
    <property type="evidence" value="ECO:0007669"/>
    <property type="project" value="UniProtKB-SubCell"/>
</dbReference>
<keyword evidence="3 14" id="KW-0813">Transport</keyword>
<keyword evidence="4 14" id="KW-1003">Cell membrane</keyword>
<dbReference type="Gene3D" id="1.20.1550.10">
    <property type="entry name" value="DsbB-like"/>
    <property type="match status" value="1"/>
</dbReference>
<dbReference type="HAMAP" id="MF_00286">
    <property type="entry name" value="DsbB"/>
    <property type="match status" value="1"/>
</dbReference>
<organism evidence="16 17">
    <name type="scientific">Legionella massiliensis</name>
    <dbReference type="NCBI Taxonomy" id="1034943"/>
    <lineage>
        <taxon>Bacteria</taxon>
        <taxon>Pseudomonadati</taxon>
        <taxon>Pseudomonadota</taxon>
        <taxon>Gammaproteobacteria</taxon>
        <taxon>Legionellales</taxon>
        <taxon>Legionellaceae</taxon>
        <taxon>Legionella</taxon>
    </lineage>
</organism>
<name>A0A078L1P8_9GAMM</name>
<evidence type="ECO:0000256" key="6">
    <source>
        <dbReference type="ARBA" id="ARBA00022692"/>
    </source>
</evidence>
<feature type="transmembrane region" description="Helical" evidence="15">
    <location>
        <begin position="66"/>
        <end position="84"/>
    </location>
</feature>
<dbReference type="RefSeq" id="WP_043874377.1">
    <property type="nucleotide sequence ID" value="NZ_CCVW01000002.1"/>
</dbReference>
<accession>A0A078L1P8</accession>
<keyword evidence="8 14" id="KW-1133">Transmembrane helix</keyword>
<keyword evidence="9 14" id="KW-0560">Oxidoreductase</keyword>
<feature type="topological domain" description="Cytoplasmic" evidence="14">
    <location>
        <begin position="161"/>
        <end position="173"/>
    </location>
</feature>
<evidence type="ECO:0000256" key="3">
    <source>
        <dbReference type="ARBA" id="ARBA00022448"/>
    </source>
</evidence>
<evidence type="ECO:0000256" key="1">
    <source>
        <dbReference type="ARBA" id="ARBA00004429"/>
    </source>
</evidence>
<dbReference type="GO" id="GO:0015035">
    <property type="term" value="F:protein-disulfide reductase activity"/>
    <property type="evidence" value="ECO:0007669"/>
    <property type="project" value="UniProtKB-UniRule"/>
</dbReference>
<comment type="subcellular location">
    <subcellularLocation>
        <location evidence="1">Cell inner membrane</location>
        <topology evidence="1">Multi-pass membrane protein</topology>
    </subcellularLocation>
    <subcellularLocation>
        <location evidence="14">Cell membrane</location>
        <topology evidence="14">Multi-pass membrane protein</topology>
    </subcellularLocation>
</comment>
<feature type="transmembrane region" description="Helical" evidence="15">
    <location>
        <begin position="40"/>
        <end position="59"/>
    </location>
</feature>
<comment type="caution">
    <text evidence="14">Lacks conserved residue(s) required for the propagation of feature annotation.</text>
</comment>
<feature type="transmembrane region" description="Helical" evidence="15">
    <location>
        <begin position="9"/>
        <end position="28"/>
    </location>
</feature>
<dbReference type="SUPFAM" id="SSF158442">
    <property type="entry name" value="DsbB-like"/>
    <property type="match status" value="1"/>
</dbReference>
<dbReference type="STRING" id="1034943.BN59_02213"/>
<dbReference type="Proteomes" id="UP000044071">
    <property type="component" value="Unassembled WGS sequence"/>
</dbReference>
<evidence type="ECO:0000256" key="5">
    <source>
        <dbReference type="ARBA" id="ARBA00022519"/>
    </source>
</evidence>
<sequence length="173" mass="19556">MTKIFYRRWQILLTFLSFFVLGSSYYFQYIKGLQPCPLCLMQRICVFLLFGICFAGAFVRSLRGGQIVACFQFLIAAGGLFFAGRQLWLQSLPAGQAPACMPELDVLIRYFPWRDVLHALFLGSGDCADITWQWLGLPMAGWAALYFLGMLLVAIPVLFVLHSQLASKDRPNP</sequence>
<evidence type="ECO:0000256" key="2">
    <source>
        <dbReference type="ARBA" id="ARBA00008823"/>
    </source>
</evidence>
<evidence type="ECO:0000313" key="16">
    <source>
        <dbReference type="EMBL" id="CDZ77919.1"/>
    </source>
</evidence>
<dbReference type="EMBL" id="CCSB01000002">
    <property type="protein sequence ID" value="CDZ77919.1"/>
    <property type="molecule type" value="Genomic_DNA"/>
</dbReference>
<keyword evidence="5" id="KW-0997">Cell inner membrane</keyword>
<dbReference type="InterPro" id="IPR050183">
    <property type="entry name" value="DsbB"/>
</dbReference>
<protein>
    <recommendedName>
        <fullName evidence="14">Disulfide bond formation protein B</fullName>
    </recommendedName>
    <alternativeName>
        <fullName evidence="14">Disulfide oxidoreductase</fullName>
    </alternativeName>
</protein>
<gene>
    <name evidence="14 16" type="primary">dsbB</name>
    <name evidence="16" type="ORF">BN59_02213</name>
</gene>
<evidence type="ECO:0000256" key="7">
    <source>
        <dbReference type="ARBA" id="ARBA00022982"/>
    </source>
</evidence>
<evidence type="ECO:0000256" key="9">
    <source>
        <dbReference type="ARBA" id="ARBA00023002"/>
    </source>
</evidence>
<dbReference type="GO" id="GO:0009055">
    <property type="term" value="F:electron transfer activity"/>
    <property type="evidence" value="ECO:0007669"/>
    <property type="project" value="UniProtKB-UniRule"/>
</dbReference>
<dbReference type="PANTHER" id="PTHR36570">
    <property type="entry name" value="DISULFIDE BOND FORMATION PROTEIN B"/>
    <property type="match status" value="1"/>
</dbReference>
<dbReference type="InterPro" id="IPR003752">
    <property type="entry name" value="DiS_bond_form_DsbB/BdbC"/>
</dbReference>
<keyword evidence="13 14" id="KW-0676">Redox-active center</keyword>
<evidence type="ECO:0000256" key="13">
    <source>
        <dbReference type="ARBA" id="ARBA00023284"/>
    </source>
</evidence>
<evidence type="ECO:0000313" key="17">
    <source>
        <dbReference type="Proteomes" id="UP000044071"/>
    </source>
</evidence>
<dbReference type="PANTHER" id="PTHR36570:SF3">
    <property type="entry name" value="DISULFIDE BOND FORMATION PROTEIN B"/>
    <property type="match status" value="1"/>
</dbReference>